<reference evidence="4" key="1">
    <citation type="submission" date="2016-10" db="EMBL/GenBank/DDBJ databases">
        <authorList>
            <person name="Varghese N."/>
            <person name="Submissions S."/>
        </authorList>
    </citation>
    <scope>NUCLEOTIDE SEQUENCE [LARGE SCALE GENOMIC DNA]</scope>
    <source>
        <strain evidence="4">DSM 44654</strain>
    </source>
</reference>
<keyword evidence="2" id="KW-1133">Transmembrane helix</keyword>
<feature type="transmembrane region" description="Helical" evidence="2">
    <location>
        <begin position="115"/>
        <end position="136"/>
    </location>
</feature>
<feature type="region of interest" description="Disordered" evidence="1">
    <location>
        <begin position="1"/>
        <end position="29"/>
    </location>
</feature>
<dbReference type="AlphaFoldDB" id="A0A1H5QU44"/>
<keyword evidence="2" id="KW-0812">Transmembrane</keyword>
<accession>A0A1H5QU44</accession>
<evidence type="ECO:0000256" key="1">
    <source>
        <dbReference type="SAM" id="MobiDB-lite"/>
    </source>
</evidence>
<evidence type="ECO:0000313" key="3">
    <source>
        <dbReference type="EMBL" id="SEF29640.1"/>
    </source>
</evidence>
<protein>
    <submittedName>
        <fullName evidence="3">Uncharacterized protein</fullName>
    </submittedName>
</protein>
<dbReference type="Proteomes" id="UP000198878">
    <property type="component" value="Unassembled WGS sequence"/>
</dbReference>
<proteinExistence type="predicted"/>
<dbReference type="RefSeq" id="WP_086674569.1">
    <property type="nucleotide sequence ID" value="NZ_FNUJ01000004.1"/>
</dbReference>
<evidence type="ECO:0000313" key="4">
    <source>
        <dbReference type="Proteomes" id="UP000198878"/>
    </source>
</evidence>
<keyword evidence="4" id="KW-1185">Reference proteome</keyword>
<gene>
    <name evidence="3" type="ORF">SAMN05421837_104789</name>
</gene>
<sequence>MTDDEAPPPAAEGEEPVVAAVDSEAGDGETVIEDAEPVELGLGDPPPQTSEVVRVLVPEPPAVPVTLALPPTLGRADEVKQLEREHDQVMLTREYNHETQLQKEELRHRSQMQRLVLGSIMVVLLLVFGLVLAAVWNHGITPEFGLELSRLIVPSLVGSAATIVGAMFISGGSGIKK</sequence>
<evidence type="ECO:0000256" key="2">
    <source>
        <dbReference type="SAM" id="Phobius"/>
    </source>
</evidence>
<feature type="transmembrane region" description="Helical" evidence="2">
    <location>
        <begin position="148"/>
        <end position="169"/>
    </location>
</feature>
<organism evidence="3 4">
    <name type="scientific">Amycolatopsis pretoriensis</name>
    <dbReference type="NCBI Taxonomy" id="218821"/>
    <lineage>
        <taxon>Bacteria</taxon>
        <taxon>Bacillati</taxon>
        <taxon>Actinomycetota</taxon>
        <taxon>Actinomycetes</taxon>
        <taxon>Pseudonocardiales</taxon>
        <taxon>Pseudonocardiaceae</taxon>
        <taxon>Amycolatopsis</taxon>
    </lineage>
</organism>
<name>A0A1H5QU44_9PSEU</name>
<keyword evidence="2" id="KW-0472">Membrane</keyword>
<dbReference type="EMBL" id="FNUJ01000004">
    <property type="protein sequence ID" value="SEF29640.1"/>
    <property type="molecule type" value="Genomic_DNA"/>
</dbReference>